<dbReference type="EMBL" id="BGPR01000262">
    <property type="protein sequence ID" value="GBM08923.1"/>
    <property type="molecule type" value="Genomic_DNA"/>
</dbReference>
<dbReference type="InterPro" id="IPR052160">
    <property type="entry name" value="Gypsy_RT_Integrase-like"/>
</dbReference>
<dbReference type="Proteomes" id="UP000499080">
    <property type="component" value="Unassembled WGS sequence"/>
</dbReference>
<evidence type="ECO:0000313" key="2">
    <source>
        <dbReference type="Proteomes" id="UP000499080"/>
    </source>
</evidence>
<evidence type="ECO:0000313" key="1">
    <source>
        <dbReference type="EMBL" id="GBM08923.1"/>
    </source>
</evidence>
<dbReference type="Gene3D" id="3.30.420.10">
    <property type="entry name" value="Ribonuclease H-like superfamily/Ribonuclease H"/>
    <property type="match status" value="1"/>
</dbReference>
<keyword evidence="2" id="KW-1185">Reference proteome</keyword>
<dbReference type="OrthoDB" id="4369127at2759"/>
<dbReference type="GO" id="GO:0003676">
    <property type="term" value="F:nucleic acid binding"/>
    <property type="evidence" value="ECO:0007669"/>
    <property type="project" value="InterPro"/>
</dbReference>
<protein>
    <submittedName>
        <fullName evidence="1">Uncharacterized protein</fullName>
    </submittedName>
</protein>
<name>A0A4Y2CX16_ARAVE</name>
<organism evidence="1 2">
    <name type="scientific">Araneus ventricosus</name>
    <name type="common">Orbweaver spider</name>
    <name type="synonym">Epeira ventricosa</name>
    <dbReference type="NCBI Taxonomy" id="182803"/>
    <lineage>
        <taxon>Eukaryota</taxon>
        <taxon>Metazoa</taxon>
        <taxon>Ecdysozoa</taxon>
        <taxon>Arthropoda</taxon>
        <taxon>Chelicerata</taxon>
        <taxon>Arachnida</taxon>
        <taxon>Araneae</taxon>
        <taxon>Araneomorphae</taxon>
        <taxon>Entelegynae</taxon>
        <taxon>Araneoidea</taxon>
        <taxon>Araneidae</taxon>
        <taxon>Araneus</taxon>
    </lineage>
</organism>
<dbReference type="AlphaFoldDB" id="A0A4Y2CX16"/>
<dbReference type="PANTHER" id="PTHR47266">
    <property type="entry name" value="ENDONUCLEASE-RELATED"/>
    <property type="match status" value="1"/>
</dbReference>
<reference evidence="1 2" key="1">
    <citation type="journal article" date="2019" name="Sci. Rep.">
        <title>Orb-weaving spider Araneus ventricosus genome elucidates the spidroin gene catalogue.</title>
        <authorList>
            <person name="Kono N."/>
            <person name="Nakamura H."/>
            <person name="Ohtoshi R."/>
            <person name="Moran D.A.P."/>
            <person name="Shinohara A."/>
            <person name="Yoshida Y."/>
            <person name="Fujiwara M."/>
            <person name="Mori M."/>
            <person name="Tomita M."/>
            <person name="Arakawa K."/>
        </authorList>
    </citation>
    <scope>NUCLEOTIDE SEQUENCE [LARGE SCALE GENOMIC DNA]</scope>
</reference>
<gene>
    <name evidence="1" type="ORF">AVEN_57465_1</name>
</gene>
<dbReference type="InterPro" id="IPR036397">
    <property type="entry name" value="RNaseH_sf"/>
</dbReference>
<comment type="caution">
    <text evidence="1">The sequence shown here is derived from an EMBL/GenBank/DDBJ whole genome shotgun (WGS) entry which is preliminary data.</text>
</comment>
<accession>A0A4Y2CX16</accession>
<proteinExistence type="predicted"/>
<sequence length="141" mass="15961">MQRFKASNQKPSGLLQTPVSSQRFETLAIDLFGPLPESKDANPVERKNRELKPRLAILVYGKQTSWSERLPSIRFALNAAKCQTTGQTAAFLHFGRELRTVDDVTHGLRAVIENDDFVAEITPYLKKFPQFMAQAKEVVEQ</sequence>